<protein>
    <submittedName>
        <fullName evidence="1">Alpha-L-fucosidase</fullName>
    </submittedName>
</protein>
<keyword evidence="2" id="KW-1185">Reference proteome</keyword>
<gene>
    <name evidence="1" type="ORF">K4L44_08855</name>
</gene>
<sequence length="531" mass="61491">MKKIASTILLLFVFLIGSAQEKKLTWEELKNEFECPQWFENAGFGVWAHWGAQVQPEMGGGWYARHLYMPDVGKQLWGKNAYKYHCEHYGHPSEFGYKDVLNEWKAKNLDTDVLLKYFKKIGAKYFMILANHHDRFDNFNSTYFEWNSVNVGPHKDIVGEFEKSSRKYGLPFGVSSHDDRFLKWWLPAFGADKTGPYKGVPYDGHMTKADGIGKWWEGLDPANLYGLPPEKRTPEWETKMKETWVKRHRELVTKYDVDMLWFDGHDFPYGKYGKEVCTDFYNYKLKKYGKLNAIVCGKFTDEPSTIKDFEKGGSSIILPKRWQGTLSINSWFYKKDRPNKHNARTVIETLVDVNSKNGNLLLNIALLPDGTMPKDQKEIFDKVGEWMKINGDAIYACKPWKIYGDNLRSDANHANSDNIREVDAKELKKQLQNDQFNQRTIASPMFHSNEVRFTTKKGTLYMFVLNPQKGQIKIPSLGTSSKQQPGHIKSIKMLGARKKVDYQQKEDGLILNVPNHRPTNFVTVFEIKGVD</sequence>
<accession>A0AC61NJL0</accession>
<organism evidence="1 2">
    <name type="scientific">Halosquirtibacter laminarini</name>
    <dbReference type="NCBI Taxonomy" id="3374600"/>
    <lineage>
        <taxon>Bacteria</taxon>
        <taxon>Pseudomonadati</taxon>
        <taxon>Bacteroidota</taxon>
        <taxon>Bacteroidia</taxon>
        <taxon>Marinilabiliales</taxon>
        <taxon>Prolixibacteraceae</taxon>
        <taxon>Halosquirtibacter</taxon>
    </lineage>
</organism>
<name>A0AC61NJL0_9BACT</name>
<dbReference type="EMBL" id="CP081303">
    <property type="protein sequence ID" value="QZE15925.1"/>
    <property type="molecule type" value="Genomic_DNA"/>
</dbReference>
<evidence type="ECO:0000313" key="2">
    <source>
        <dbReference type="Proteomes" id="UP000826212"/>
    </source>
</evidence>
<proteinExistence type="predicted"/>
<evidence type="ECO:0000313" key="1">
    <source>
        <dbReference type="EMBL" id="QZE15925.1"/>
    </source>
</evidence>
<dbReference type="Proteomes" id="UP000826212">
    <property type="component" value="Chromosome"/>
</dbReference>
<reference evidence="1" key="1">
    <citation type="submission" date="2021-08" db="EMBL/GenBank/DDBJ databases">
        <title>Novel anaerobic bacterium isolated from sea squirt in East Sea, Republic of Korea.</title>
        <authorList>
            <person name="Nguyen T.H."/>
            <person name="Li Z."/>
            <person name="Lee Y.-J."/>
            <person name="Ko J."/>
            <person name="Kim S.-G."/>
        </authorList>
    </citation>
    <scope>NUCLEOTIDE SEQUENCE</scope>
    <source>
        <strain evidence="1">KCTC 25031</strain>
    </source>
</reference>